<comment type="subcellular location">
    <subcellularLocation>
        <location evidence="5 6">Cell membrane</location>
        <topology evidence="5 6">Multi-pass membrane protein</topology>
    </subcellularLocation>
    <subcellularLocation>
        <location evidence="1">Membrane</location>
        <topology evidence="1">Multi-pass membrane protein</topology>
    </subcellularLocation>
</comment>
<dbReference type="Proteomes" id="UP000664628">
    <property type="component" value="Unassembled WGS sequence"/>
</dbReference>
<dbReference type="HAMAP" id="MF_01350">
    <property type="entry name" value="NDH1_NuoH"/>
    <property type="match status" value="1"/>
</dbReference>
<accession>A0ABS3JIY7</accession>
<comment type="catalytic activity">
    <reaction evidence="5">
        <text>a quinone + NADH + 5 H(+)(in) = a quinol + NAD(+) + 4 H(+)(out)</text>
        <dbReference type="Rhea" id="RHEA:57888"/>
        <dbReference type="ChEBI" id="CHEBI:15378"/>
        <dbReference type="ChEBI" id="CHEBI:24646"/>
        <dbReference type="ChEBI" id="CHEBI:57540"/>
        <dbReference type="ChEBI" id="CHEBI:57945"/>
        <dbReference type="ChEBI" id="CHEBI:132124"/>
    </reaction>
</comment>
<dbReference type="Pfam" id="PF00146">
    <property type="entry name" value="NADHdh"/>
    <property type="match status" value="1"/>
</dbReference>
<comment type="similarity">
    <text evidence="5 6">Belongs to the complex I subunit 1 family.</text>
</comment>
<protein>
    <recommendedName>
        <fullName evidence="5">NADH-quinone oxidoreductase subunit H</fullName>
        <ecNumber evidence="5">7.1.1.-</ecNumber>
    </recommendedName>
    <alternativeName>
        <fullName evidence="5">NADH dehydrogenase I subunit H</fullName>
    </alternativeName>
    <alternativeName>
        <fullName evidence="5">NDH-1 subunit H</fullName>
    </alternativeName>
</protein>
<organism evidence="7 8">
    <name type="scientific">Fibrella forsythiae</name>
    <dbReference type="NCBI Taxonomy" id="2817061"/>
    <lineage>
        <taxon>Bacteria</taxon>
        <taxon>Pseudomonadati</taxon>
        <taxon>Bacteroidota</taxon>
        <taxon>Cytophagia</taxon>
        <taxon>Cytophagales</taxon>
        <taxon>Spirosomataceae</taxon>
        <taxon>Fibrella</taxon>
    </lineage>
</organism>
<dbReference type="PROSITE" id="PS00668">
    <property type="entry name" value="COMPLEX1_ND1_2"/>
    <property type="match status" value="1"/>
</dbReference>
<gene>
    <name evidence="5 7" type="primary">nuoH</name>
    <name evidence="7" type="ORF">J2I46_15330</name>
</gene>
<proteinExistence type="inferred from homology"/>
<feature type="transmembrane region" description="Helical" evidence="5">
    <location>
        <begin position="162"/>
        <end position="184"/>
    </location>
</feature>
<keyword evidence="5" id="KW-0874">Quinone</keyword>
<dbReference type="InterPro" id="IPR018086">
    <property type="entry name" value="NADH_UbQ_OxRdtase_su1_CS"/>
</dbReference>
<keyword evidence="8" id="KW-1185">Reference proteome</keyword>
<feature type="transmembrane region" description="Helical" evidence="5">
    <location>
        <begin position="190"/>
        <end position="211"/>
    </location>
</feature>
<evidence type="ECO:0000313" key="8">
    <source>
        <dbReference type="Proteomes" id="UP000664628"/>
    </source>
</evidence>
<comment type="function">
    <text evidence="5">NDH-1 shuttles electrons from NADH, via FMN and iron-sulfur (Fe-S) centers, to quinones in the respiratory chain. The immediate electron acceptor for the enzyme in this species is believed to be ubiquinone. Couples the redox reaction to proton translocation (for every two electrons transferred, four hydrogen ions are translocated across the cytoplasmic membrane), and thus conserves the redox energy in a proton gradient. This subunit may bind ubiquinone.</text>
</comment>
<dbReference type="PANTHER" id="PTHR11432">
    <property type="entry name" value="NADH DEHYDROGENASE SUBUNIT 1"/>
    <property type="match status" value="1"/>
</dbReference>
<keyword evidence="5" id="KW-1278">Translocase</keyword>
<evidence type="ECO:0000256" key="1">
    <source>
        <dbReference type="ARBA" id="ARBA00004141"/>
    </source>
</evidence>
<evidence type="ECO:0000256" key="4">
    <source>
        <dbReference type="ARBA" id="ARBA00023136"/>
    </source>
</evidence>
<comment type="subunit">
    <text evidence="5">NDH-1 is composed of 14 different subunits. Subunits NuoA, H, J, K, L, M, N constitute the membrane sector of the complex.</text>
</comment>
<evidence type="ECO:0000256" key="6">
    <source>
        <dbReference type="RuleBase" id="RU000471"/>
    </source>
</evidence>
<sequence>MDLTVLIIKSLVILAIFGITLLIATYSTYAERKVAAFLQDRIGPNRAGPLGLLQPIADAGKMFFKEDFIPAQASKWLFILGPCLAMLTALMSSAVIPFGDSIKYASYDVPVQGLDVNVGILYVFGVVSLGVYGIMIGGWASNNKFSLLGAIRAASQNISYEVALGLSIIAILMMTGSLSLRHIVNEQANVWEWNIFTQPLGFVIFLTCAFAECNRTPFDLPECETELVGGYHTEYSSMKLGLYLFSEYINMFTSSAVISTLYFGGFHYPFMTQVHDALVGSLGDVAGHNVATLIGTVVLFAKIFFFIFFFMWVRWTVPRFRYDQLMNLGWKSLIPLSILNVILTGAGLLYNIKYATWAIVLVMVVLGATNAIKAPRRKPVAVPQV</sequence>
<dbReference type="GO" id="GO:0016491">
    <property type="term" value="F:oxidoreductase activity"/>
    <property type="evidence" value="ECO:0007669"/>
    <property type="project" value="UniProtKB-KW"/>
</dbReference>
<keyword evidence="4 5" id="KW-0472">Membrane</keyword>
<dbReference type="InterPro" id="IPR001694">
    <property type="entry name" value="NADH_UbQ_OxRdtase_su1/FPO"/>
</dbReference>
<comment type="caution">
    <text evidence="7">The sequence shown here is derived from an EMBL/GenBank/DDBJ whole genome shotgun (WGS) entry which is preliminary data.</text>
</comment>
<keyword evidence="5 6" id="KW-0520">NAD</keyword>
<feature type="transmembrane region" description="Helical" evidence="5">
    <location>
        <begin position="248"/>
        <end position="270"/>
    </location>
</feature>
<feature type="transmembrane region" description="Helical" evidence="5">
    <location>
        <begin position="290"/>
        <end position="313"/>
    </location>
</feature>
<keyword evidence="5" id="KW-0830">Ubiquinone</keyword>
<keyword evidence="3 5" id="KW-1133">Transmembrane helix</keyword>
<evidence type="ECO:0000256" key="2">
    <source>
        <dbReference type="ARBA" id="ARBA00022692"/>
    </source>
</evidence>
<dbReference type="NCBIfam" id="NF004741">
    <property type="entry name" value="PRK06076.1-2"/>
    <property type="match status" value="1"/>
</dbReference>
<feature type="transmembrane region" description="Helical" evidence="5">
    <location>
        <begin position="354"/>
        <end position="372"/>
    </location>
</feature>
<feature type="transmembrane region" description="Helical" evidence="5">
    <location>
        <begin position="325"/>
        <end position="348"/>
    </location>
</feature>
<keyword evidence="5" id="KW-1003">Cell membrane</keyword>
<feature type="transmembrane region" description="Helical" evidence="5">
    <location>
        <begin position="6"/>
        <end position="29"/>
    </location>
</feature>
<reference evidence="7 8" key="1">
    <citation type="submission" date="2021-03" db="EMBL/GenBank/DDBJ databases">
        <title>Fibrella sp. HMF5405 genome sequencing and assembly.</title>
        <authorList>
            <person name="Kang H."/>
            <person name="Kim H."/>
            <person name="Bae S."/>
            <person name="Joh K."/>
        </authorList>
    </citation>
    <scope>NUCLEOTIDE SEQUENCE [LARGE SCALE GENOMIC DNA]</scope>
    <source>
        <strain evidence="7 8">HMF5405</strain>
    </source>
</reference>
<evidence type="ECO:0000313" key="7">
    <source>
        <dbReference type="EMBL" id="MBO0949968.1"/>
    </source>
</evidence>
<evidence type="ECO:0000256" key="5">
    <source>
        <dbReference type="HAMAP-Rule" id="MF_01350"/>
    </source>
</evidence>
<feature type="transmembrane region" description="Helical" evidence="5">
    <location>
        <begin position="76"/>
        <end position="99"/>
    </location>
</feature>
<evidence type="ECO:0000256" key="3">
    <source>
        <dbReference type="ARBA" id="ARBA00022989"/>
    </source>
</evidence>
<name>A0ABS3JIY7_9BACT</name>
<dbReference type="RefSeq" id="WP_207329916.1">
    <property type="nucleotide sequence ID" value="NZ_JAFMYW010000004.1"/>
</dbReference>
<dbReference type="PANTHER" id="PTHR11432:SF3">
    <property type="entry name" value="NADH-UBIQUINONE OXIDOREDUCTASE CHAIN 1"/>
    <property type="match status" value="1"/>
</dbReference>
<keyword evidence="2 5" id="KW-0812">Transmembrane</keyword>
<dbReference type="EMBL" id="JAFMYW010000004">
    <property type="protein sequence ID" value="MBO0949968.1"/>
    <property type="molecule type" value="Genomic_DNA"/>
</dbReference>
<keyword evidence="7" id="KW-0560">Oxidoreductase</keyword>
<feature type="transmembrane region" description="Helical" evidence="5">
    <location>
        <begin position="119"/>
        <end position="141"/>
    </location>
</feature>
<dbReference type="EC" id="7.1.1.-" evidence="5"/>